<feature type="compositionally biased region" description="Polar residues" evidence="6">
    <location>
        <begin position="95"/>
        <end position="107"/>
    </location>
</feature>
<dbReference type="GO" id="GO:0004674">
    <property type="term" value="F:protein serine/threonine kinase activity"/>
    <property type="evidence" value="ECO:0007669"/>
    <property type="project" value="UniProtKB-EC"/>
</dbReference>
<protein>
    <submittedName>
        <fullName evidence="8">Protein kinase</fullName>
        <ecNumber evidence="8">2.7.11.1</ecNumber>
    </submittedName>
</protein>
<keyword evidence="2 4" id="KW-0863">Zinc-finger</keyword>
<dbReference type="PROSITE" id="PS50016">
    <property type="entry name" value="ZF_PHD_2"/>
    <property type="match status" value="1"/>
</dbReference>
<dbReference type="InterPro" id="IPR015661">
    <property type="entry name" value="Bub1/Mad3"/>
</dbReference>
<keyword evidence="5" id="KW-0067">ATP-binding</keyword>
<dbReference type="GO" id="GO:0032991">
    <property type="term" value="C:protein-containing complex"/>
    <property type="evidence" value="ECO:0007669"/>
    <property type="project" value="UniProtKB-ARBA"/>
</dbReference>
<dbReference type="InterPro" id="IPR013083">
    <property type="entry name" value="Znf_RING/FYVE/PHD"/>
</dbReference>
<feature type="compositionally biased region" description="Low complexity" evidence="6">
    <location>
        <begin position="402"/>
        <end position="417"/>
    </location>
</feature>
<evidence type="ECO:0000256" key="5">
    <source>
        <dbReference type="PROSITE-ProRule" id="PRU10141"/>
    </source>
</evidence>
<keyword evidence="8" id="KW-0418">Kinase</keyword>
<dbReference type="InterPro" id="IPR011011">
    <property type="entry name" value="Znf_FYVE_PHD"/>
</dbReference>
<evidence type="ECO:0000256" key="6">
    <source>
        <dbReference type="SAM" id="MobiDB-lite"/>
    </source>
</evidence>
<dbReference type="OrthoDB" id="5986359at2759"/>
<reference evidence="8" key="1">
    <citation type="submission" date="2023-01" db="EMBL/GenBank/DDBJ databases">
        <title>Genome assembly of the deep-sea coral Lophelia pertusa.</title>
        <authorList>
            <person name="Herrera S."/>
            <person name="Cordes E."/>
        </authorList>
    </citation>
    <scope>NUCLEOTIDE SEQUENCE</scope>
    <source>
        <strain evidence="8">USNM1676648</strain>
        <tissue evidence="8">Polyp</tissue>
    </source>
</reference>
<dbReference type="GO" id="GO:0005524">
    <property type="term" value="F:ATP binding"/>
    <property type="evidence" value="ECO:0007669"/>
    <property type="project" value="UniProtKB-UniRule"/>
</dbReference>
<feature type="compositionally biased region" description="Polar residues" evidence="6">
    <location>
        <begin position="68"/>
        <end position="81"/>
    </location>
</feature>
<name>A0A9W9YJF4_9CNID</name>
<dbReference type="GO" id="GO:0051754">
    <property type="term" value="P:meiotic sister chromatid cohesion, centromeric"/>
    <property type="evidence" value="ECO:0007669"/>
    <property type="project" value="TreeGrafter"/>
</dbReference>
<dbReference type="GO" id="GO:0005634">
    <property type="term" value="C:nucleus"/>
    <property type="evidence" value="ECO:0007669"/>
    <property type="project" value="TreeGrafter"/>
</dbReference>
<keyword evidence="5" id="KW-0547">Nucleotide-binding</keyword>
<evidence type="ECO:0000259" key="7">
    <source>
        <dbReference type="PROSITE" id="PS50016"/>
    </source>
</evidence>
<evidence type="ECO:0000256" key="1">
    <source>
        <dbReference type="ARBA" id="ARBA00022723"/>
    </source>
</evidence>
<dbReference type="InterPro" id="IPR017441">
    <property type="entry name" value="Protein_kinase_ATP_BS"/>
</dbReference>
<dbReference type="InterPro" id="IPR019787">
    <property type="entry name" value="Znf_PHD-finger"/>
</dbReference>
<evidence type="ECO:0000256" key="3">
    <source>
        <dbReference type="ARBA" id="ARBA00022833"/>
    </source>
</evidence>
<dbReference type="GO" id="GO:0008270">
    <property type="term" value="F:zinc ion binding"/>
    <property type="evidence" value="ECO:0007669"/>
    <property type="project" value="UniProtKB-KW"/>
</dbReference>
<dbReference type="PROSITE" id="PS00107">
    <property type="entry name" value="PROTEIN_KINASE_ATP"/>
    <property type="match status" value="1"/>
</dbReference>
<keyword evidence="1" id="KW-0479">Metal-binding</keyword>
<evidence type="ECO:0000313" key="9">
    <source>
        <dbReference type="Proteomes" id="UP001163046"/>
    </source>
</evidence>
<evidence type="ECO:0000256" key="4">
    <source>
        <dbReference type="PROSITE-ProRule" id="PRU00146"/>
    </source>
</evidence>
<dbReference type="PANTHER" id="PTHR14030:SF4">
    <property type="entry name" value="BUB1 KINASE, ISOFORM A-RELATED"/>
    <property type="match status" value="1"/>
</dbReference>
<dbReference type="EC" id="2.7.11.1" evidence="8"/>
<feature type="compositionally biased region" description="Low complexity" evidence="6">
    <location>
        <begin position="123"/>
        <end position="132"/>
    </location>
</feature>
<dbReference type="EMBL" id="MU827343">
    <property type="protein sequence ID" value="KAJ7352957.1"/>
    <property type="molecule type" value="Genomic_DNA"/>
</dbReference>
<gene>
    <name evidence="8" type="primary">BUB1</name>
    <name evidence="8" type="ORF">OS493_032896</name>
</gene>
<dbReference type="SUPFAM" id="SSF57903">
    <property type="entry name" value="FYVE/PHD zinc finger"/>
    <property type="match status" value="1"/>
</dbReference>
<feature type="binding site" evidence="5">
    <location>
        <position position="522"/>
    </location>
    <ligand>
        <name>ATP</name>
        <dbReference type="ChEBI" id="CHEBI:30616"/>
    </ligand>
</feature>
<dbReference type="Proteomes" id="UP001163046">
    <property type="component" value="Unassembled WGS sequence"/>
</dbReference>
<accession>A0A9W9YJF4</accession>
<dbReference type="Gene3D" id="3.30.40.10">
    <property type="entry name" value="Zinc/RING finger domain, C3HC4 (zinc finger)"/>
    <property type="match status" value="1"/>
</dbReference>
<sequence length="623" mass="69974">MDICLVCLDPVRPRQQGLQCDGCHRWCHRTCNTGISQNQYRAAVQSGEGIDWSCDTCVEPIRLPEPQPHSSLSESQQQAEMSSIYDPPPLGEPQPHSSLSETQQEEMSSIYDPPPLGEPLFHSSFSESQQSSVYEPPSLGESSILETRLGSANNRRTFQLPLYLLIDLLHREARVTALQIRYESDKKLKKVQKKKYRDLQARIFTLCEEYDKNHETARQLLRDCFHLNTPMGRSQPPRGIRQEANHRPLAGILQPSVGIPTCSEDNEDEDEEDVEMTENLENDAIAPLKHYQPLQQQDKTSEVSLADFTHDHTMASASFATAAHMASTPFCYGSGPMSLPSIPWSTIRPTNENPELNELASDEGEYSSSTRTDVVQAGGSFMSTPSKVLSPIFEGSHEDSKSTNSSHSSNGSTRRVSCSASASQHNGLELSKIQEETSTCQAENHAPQIQPPLSTYEGFIASSRDVPRIAANSSVNLGDDDTYHVKKLIGSGAFAKVYLANKRGDCDEDDFETDDESAVVLKVQKISIKWEFYVSRQLQRRIQERGCSKELLAMFMNPVAAYMYDNSSVLVDTYKPLGTFLDMVNKIQGEEEDYGGRRDILLRYRPVKNLRNPAHLWYHSRRR</sequence>
<feature type="region of interest" description="Disordered" evidence="6">
    <location>
        <begin position="434"/>
        <end position="453"/>
    </location>
</feature>
<organism evidence="8 9">
    <name type="scientific">Desmophyllum pertusum</name>
    <dbReference type="NCBI Taxonomy" id="174260"/>
    <lineage>
        <taxon>Eukaryota</taxon>
        <taxon>Metazoa</taxon>
        <taxon>Cnidaria</taxon>
        <taxon>Anthozoa</taxon>
        <taxon>Hexacorallia</taxon>
        <taxon>Scleractinia</taxon>
        <taxon>Caryophylliina</taxon>
        <taxon>Caryophylliidae</taxon>
        <taxon>Desmophyllum</taxon>
    </lineage>
</organism>
<dbReference type="AlphaFoldDB" id="A0A9W9YJF4"/>
<evidence type="ECO:0000256" key="2">
    <source>
        <dbReference type="ARBA" id="ARBA00022771"/>
    </source>
</evidence>
<feature type="domain" description="PHD-type" evidence="7">
    <location>
        <begin position="1"/>
        <end position="60"/>
    </location>
</feature>
<keyword evidence="9" id="KW-1185">Reference proteome</keyword>
<feature type="compositionally biased region" description="Polar residues" evidence="6">
    <location>
        <begin position="344"/>
        <end position="354"/>
    </location>
</feature>
<dbReference type="PANTHER" id="PTHR14030">
    <property type="entry name" value="MITOTIC CHECKPOINT SERINE/THREONINE-PROTEIN KINASE BUB1"/>
    <property type="match status" value="1"/>
</dbReference>
<evidence type="ECO:0000313" key="8">
    <source>
        <dbReference type="EMBL" id="KAJ7352957.1"/>
    </source>
</evidence>
<proteinExistence type="predicted"/>
<comment type="caution">
    <text evidence="8">The sequence shown here is derived from an EMBL/GenBank/DDBJ whole genome shotgun (WGS) entry which is preliminary data.</text>
</comment>
<feature type="region of interest" description="Disordered" evidence="6">
    <location>
        <begin position="344"/>
        <end position="421"/>
    </location>
</feature>
<dbReference type="Gene3D" id="1.10.510.10">
    <property type="entry name" value="Transferase(Phosphotransferase) domain 1"/>
    <property type="match status" value="1"/>
</dbReference>
<keyword evidence="8" id="KW-0808">Transferase</keyword>
<dbReference type="GO" id="GO:0007094">
    <property type="term" value="P:mitotic spindle assembly checkpoint signaling"/>
    <property type="evidence" value="ECO:0007669"/>
    <property type="project" value="InterPro"/>
</dbReference>
<feature type="region of interest" description="Disordered" evidence="6">
    <location>
        <begin position="65"/>
        <end position="139"/>
    </location>
</feature>
<keyword evidence="3" id="KW-0862">Zinc</keyword>